<reference evidence="2" key="2">
    <citation type="journal article" date="2015" name="Data Brief">
        <title>Shoot transcriptome of the giant reed, Arundo donax.</title>
        <authorList>
            <person name="Barrero R.A."/>
            <person name="Guerrero F.D."/>
            <person name="Moolhuijzen P."/>
            <person name="Goolsby J.A."/>
            <person name="Tidwell J."/>
            <person name="Bellgard S.E."/>
            <person name="Bellgard M.I."/>
        </authorList>
    </citation>
    <scope>NUCLEOTIDE SEQUENCE</scope>
    <source>
        <tissue evidence="2">Shoot tissue taken approximately 20 cm above the soil surface</tissue>
    </source>
</reference>
<organism evidence="2">
    <name type="scientific">Arundo donax</name>
    <name type="common">Giant reed</name>
    <name type="synonym">Donax arundinaceus</name>
    <dbReference type="NCBI Taxonomy" id="35708"/>
    <lineage>
        <taxon>Eukaryota</taxon>
        <taxon>Viridiplantae</taxon>
        <taxon>Streptophyta</taxon>
        <taxon>Embryophyta</taxon>
        <taxon>Tracheophyta</taxon>
        <taxon>Spermatophyta</taxon>
        <taxon>Magnoliopsida</taxon>
        <taxon>Liliopsida</taxon>
        <taxon>Poales</taxon>
        <taxon>Poaceae</taxon>
        <taxon>PACMAD clade</taxon>
        <taxon>Arundinoideae</taxon>
        <taxon>Arundineae</taxon>
        <taxon>Arundo</taxon>
    </lineage>
</organism>
<dbReference type="PROSITE" id="PS51257">
    <property type="entry name" value="PROKAR_LIPOPROTEIN"/>
    <property type="match status" value="1"/>
</dbReference>
<proteinExistence type="predicted"/>
<name>A0A0A9HT69_ARUDO</name>
<feature type="chain" id="PRO_5002045426" evidence="1">
    <location>
        <begin position="25"/>
        <end position="42"/>
    </location>
</feature>
<sequence length="42" mass="4751">MRGFRLRPSLILLFLRLTVNSTTSGGCMNSLIRWSLRAAIPM</sequence>
<keyword evidence="1" id="KW-0732">Signal</keyword>
<accession>A0A0A9HT69</accession>
<reference evidence="2" key="1">
    <citation type="submission" date="2014-09" db="EMBL/GenBank/DDBJ databases">
        <authorList>
            <person name="Magalhaes I.L.F."/>
            <person name="Oliveira U."/>
            <person name="Santos F.R."/>
            <person name="Vidigal T.H.D.A."/>
            <person name="Brescovit A.D."/>
            <person name="Santos A.J."/>
        </authorList>
    </citation>
    <scope>NUCLEOTIDE SEQUENCE</scope>
    <source>
        <tissue evidence="2">Shoot tissue taken approximately 20 cm above the soil surface</tissue>
    </source>
</reference>
<dbReference type="AlphaFoldDB" id="A0A0A9HT69"/>
<evidence type="ECO:0000256" key="1">
    <source>
        <dbReference type="SAM" id="SignalP"/>
    </source>
</evidence>
<evidence type="ECO:0000313" key="2">
    <source>
        <dbReference type="EMBL" id="JAE38066.1"/>
    </source>
</evidence>
<dbReference type="EMBL" id="GBRH01159830">
    <property type="protein sequence ID" value="JAE38066.1"/>
    <property type="molecule type" value="Transcribed_RNA"/>
</dbReference>
<feature type="signal peptide" evidence="1">
    <location>
        <begin position="1"/>
        <end position="24"/>
    </location>
</feature>
<protein>
    <submittedName>
        <fullName evidence="2">Uncharacterized protein</fullName>
    </submittedName>
</protein>